<dbReference type="EMBL" id="CP045273">
    <property type="protein sequence ID" value="QJX80496.1"/>
    <property type="molecule type" value="Genomic_DNA"/>
</dbReference>
<reference evidence="1 2" key="1">
    <citation type="submission" date="2019-10" db="EMBL/GenBank/DDBJ databases">
        <title>Complete genome sequences for adaption low water activity.</title>
        <authorList>
            <person name="Zhao L."/>
            <person name="Zhong J."/>
        </authorList>
    </citation>
    <scope>NUCLEOTIDE SEQUENCE [LARGE SCALE GENOMIC DNA]</scope>
    <source>
        <strain evidence="1 2">FDU301</strain>
        <plasmid evidence="2">pfdu301a</plasmid>
    </source>
</reference>
<sequence>MSKPKNSEKFDVIEKNKDGRKNTLNVLFDCGDKEGYGVEYSDNETGIASWSFGDNSIESYILAEKLFKYTVNILTELESKQQECLQDPILPFLEVSLPSDLISAMFSIKNGMPTERDKNDVLDVMKILEEHFGEHPLKEDYVEKVRLNFRWPKETGLWTSLIQHSA</sequence>
<evidence type="ECO:0000313" key="1">
    <source>
        <dbReference type="EMBL" id="QJX80496.1"/>
    </source>
</evidence>
<geneLocation type="plasmid" evidence="2">
    <name>pfdu301a</name>
</geneLocation>
<proteinExistence type="predicted"/>
<accession>A0A6M6E4A8</accession>
<dbReference type="RefSeq" id="WP_171778488.1">
    <property type="nucleotide sequence ID" value="NZ_CP045273.1"/>
</dbReference>
<organism evidence="1 2">
    <name type="scientific">Priestia megaterium</name>
    <name type="common">Bacillus megaterium</name>
    <dbReference type="NCBI Taxonomy" id="1404"/>
    <lineage>
        <taxon>Bacteria</taxon>
        <taxon>Bacillati</taxon>
        <taxon>Bacillota</taxon>
        <taxon>Bacilli</taxon>
        <taxon>Bacillales</taxon>
        <taxon>Bacillaceae</taxon>
        <taxon>Priestia</taxon>
    </lineage>
</organism>
<gene>
    <name evidence="1" type="ORF">FDZ14_30885</name>
</gene>
<dbReference type="AlphaFoldDB" id="A0A6M6E4A8"/>
<name>A0A6M6E4A8_PRIMG</name>
<keyword evidence="1" id="KW-0614">Plasmid</keyword>
<evidence type="ECO:0000313" key="2">
    <source>
        <dbReference type="Proteomes" id="UP000501076"/>
    </source>
</evidence>
<dbReference type="Proteomes" id="UP000501076">
    <property type="component" value="Plasmid pFDU301A"/>
</dbReference>
<protein>
    <submittedName>
        <fullName evidence="1">Uncharacterized protein</fullName>
    </submittedName>
</protein>